<protein>
    <submittedName>
        <fullName evidence="1">Uncharacterized protein</fullName>
    </submittedName>
</protein>
<accession>A0A6G0WFH3</accession>
<name>A0A6G0WFH3_9STRA</name>
<dbReference type="AlphaFoldDB" id="A0A6G0WFH3"/>
<dbReference type="EMBL" id="VJMJ01000250">
    <property type="protein sequence ID" value="KAF0725136.1"/>
    <property type="molecule type" value="Genomic_DNA"/>
</dbReference>
<proteinExistence type="predicted"/>
<comment type="caution">
    <text evidence="1">The sequence shown here is derived from an EMBL/GenBank/DDBJ whole genome shotgun (WGS) entry which is preliminary data.</text>
</comment>
<organism evidence="1 2">
    <name type="scientific">Aphanomyces euteiches</name>
    <dbReference type="NCBI Taxonomy" id="100861"/>
    <lineage>
        <taxon>Eukaryota</taxon>
        <taxon>Sar</taxon>
        <taxon>Stramenopiles</taxon>
        <taxon>Oomycota</taxon>
        <taxon>Saprolegniomycetes</taxon>
        <taxon>Saprolegniales</taxon>
        <taxon>Verrucalvaceae</taxon>
        <taxon>Aphanomyces</taxon>
    </lineage>
</organism>
<gene>
    <name evidence="1" type="ORF">Ae201684_016367</name>
</gene>
<reference evidence="1 2" key="1">
    <citation type="submission" date="2019-07" db="EMBL/GenBank/DDBJ databases">
        <title>Genomics analysis of Aphanomyces spp. identifies a new class of oomycete effector associated with host adaptation.</title>
        <authorList>
            <person name="Gaulin E."/>
        </authorList>
    </citation>
    <scope>NUCLEOTIDE SEQUENCE [LARGE SCALE GENOMIC DNA]</scope>
    <source>
        <strain evidence="1 2">ATCC 201684</strain>
    </source>
</reference>
<evidence type="ECO:0000313" key="1">
    <source>
        <dbReference type="EMBL" id="KAF0725136.1"/>
    </source>
</evidence>
<sequence>MGMAPDEDKRSTSISLCMTCLPRLDPECSLPRHHPCRLCVYSASSARTRALGLVMRMFNCSARVKISLRLRPDTLCATSAQYLRLCINN</sequence>
<dbReference type="Proteomes" id="UP000481153">
    <property type="component" value="Unassembled WGS sequence"/>
</dbReference>
<evidence type="ECO:0000313" key="2">
    <source>
        <dbReference type="Proteomes" id="UP000481153"/>
    </source>
</evidence>
<keyword evidence="2" id="KW-1185">Reference proteome</keyword>